<evidence type="ECO:0000256" key="2">
    <source>
        <dbReference type="ARBA" id="ARBA00022679"/>
    </source>
</evidence>
<reference evidence="7" key="1">
    <citation type="journal article" date="2016" name="Proc. Natl. Acad. Sci. U.S.A.">
        <title>Chromosome-level assembly of Arabidopsis thaliana Ler reveals the extent of translocation and inversion polymorphisms.</title>
        <authorList>
            <person name="Zapata L."/>
            <person name="Ding J."/>
            <person name="Willing E.M."/>
            <person name="Hartwig B."/>
            <person name="Bezdan D."/>
            <person name="Jiao W.B."/>
            <person name="Patel V."/>
            <person name="Velikkakam James G."/>
            <person name="Koornneef M."/>
            <person name="Ossowski S."/>
            <person name="Schneeberger K."/>
        </authorList>
    </citation>
    <scope>NUCLEOTIDE SEQUENCE [LARGE SCALE GENOMIC DNA]</scope>
    <source>
        <strain evidence="7">cv. Landsberg erecta</strain>
    </source>
</reference>
<comment type="caution">
    <text evidence="6">The sequence shown here is derived from an EMBL/GenBank/DDBJ whole genome shotgun (WGS) entry which is preliminary data.</text>
</comment>
<dbReference type="EMBL" id="LUHQ01000005">
    <property type="protein sequence ID" value="OAO92826.1"/>
    <property type="molecule type" value="Genomic_DNA"/>
</dbReference>
<dbReference type="Proteomes" id="UP000078284">
    <property type="component" value="Chromosome 5"/>
</dbReference>
<evidence type="ECO:0000313" key="7">
    <source>
        <dbReference type="Proteomes" id="UP000078284"/>
    </source>
</evidence>
<evidence type="ECO:0000256" key="5">
    <source>
        <dbReference type="ARBA" id="ARBA00022840"/>
    </source>
</evidence>
<keyword evidence="4" id="KW-0418">Kinase</keyword>
<comment type="pathway">
    <text evidence="1">Isoprenoid biosynthesis; isopentenyl diphosphate biosynthesis via mevalonate pathway.</text>
</comment>
<dbReference type="PANTHER" id="PTHR31814">
    <property type="match status" value="1"/>
</dbReference>
<gene>
    <name evidence="6" type="ordered locus">AXX17_At5g30540</name>
</gene>
<dbReference type="PANTHER" id="PTHR31814:SF2">
    <property type="entry name" value="PHOSPHOMEVALONATE KINASE"/>
    <property type="match status" value="1"/>
</dbReference>
<organism evidence="6 7">
    <name type="scientific">Arabidopsis thaliana</name>
    <name type="common">Mouse-ear cress</name>
    <dbReference type="NCBI Taxonomy" id="3702"/>
    <lineage>
        <taxon>Eukaryota</taxon>
        <taxon>Viridiplantae</taxon>
        <taxon>Streptophyta</taxon>
        <taxon>Embryophyta</taxon>
        <taxon>Tracheophyta</taxon>
        <taxon>Spermatophyta</taxon>
        <taxon>Magnoliopsida</taxon>
        <taxon>eudicotyledons</taxon>
        <taxon>Gunneridae</taxon>
        <taxon>Pentapetalae</taxon>
        <taxon>rosids</taxon>
        <taxon>malvids</taxon>
        <taxon>Brassicales</taxon>
        <taxon>Brassicaceae</taxon>
        <taxon>Camelineae</taxon>
        <taxon>Arabidopsis</taxon>
    </lineage>
</organism>
<dbReference type="GO" id="GO:0016301">
    <property type="term" value="F:kinase activity"/>
    <property type="evidence" value="ECO:0007669"/>
    <property type="project" value="UniProtKB-KW"/>
</dbReference>
<protein>
    <submittedName>
        <fullName evidence="6">Uncharacterized protein</fullName>
    </submittedName>
</protein>
<evidence type="ECO:0000256" key="3">
    <source>
        <dbReference type="ARBA" id="ARBA00022741"/>
    </source>
</evidence>
<proteinExistence type="predicted"/>
<dbReference type="InterPro" id="IPR035102">
    <property type="entry name" value="Phosphomevalonate_kinase"/>
</dbReference>
<sequence length="122" mass="13268">MYKLSLNHLTLQSVSTSDSRNPFVEHAIQYAIAAAHLATEKDKEALHKLLLQGLDITILGSNDFYSYRNQIELAGLPLTPESLGTLAPFASITFNATESNGVNSKPEVAKTGLGSSQYMTIR</sequence>
<evidence type="ECO:0000256" key="1">
    <source>
        <dbReference type="ARBA" id="ARBA00005092"/>
    </source>
</evidence>
<evidence type="ECO:0000256" key="4">
    <source>
        <dbReference type="ARBA" id="ARBA00022777"/>
    </source>
</evidence>
<dbReference type="AlphaFoldDB" id="A0A178UFZ1"/>
<evidence type="ECO:0000313" key="6">
    <source>
        <dbReference type="EMBL" id="OAO92826.1"/>
    </source>
</evidence>
<keyword evidence="2" id="KW-0808">Transferase</keyword>
<dbReference type="ExpressionAtlas" id="A0A178UFZ1">
    <property type="expression patterns" value="baseline and differential"/>
</dbReference>
<keyword evidence="5" id="KW-0067">ATP-binding</keyword>
<dbReference type="GO" id="GO:0005524">
    <property type="term" value="F:ATP binding"/>
    <property type="evidence" value="ECO:0007669"/>
    <property type="project" value="UniProtKB-KW"/>
</dbReference>
<accession>A0A178UFZ1</accession>
<keyword evidence="3" id="KW-0547">Nucleotide-binding</keyword>
<name>A0A178UFZ1_ARATH</name>